<evidence type="ECO:0000256" key="6">
    <source>
        <dbReference type="SAM" id="Phobius"/>
    </source>
</evidence>
<dbReference type="GO" id="GO:0050661">
    <property type="term" value="F:NADP binding"/>
    <property type="evidence" value="ECO:0007669"/>
    <property type="project" value="InterPro"/>
</dbReference>
<feature type="transmembrane region" description="Helical" evidence="6">
    <location>
        <begin position="511"/>
        <end position="532"/>
    </location>
</feature>
<dbReference type="Proteomes" id="UP000199727">
    <property type="component" value="Unassembled WGS sequence"/>
</dbReference>
<dbReference type="PIRSF" id="PIRSF000332">
    <property type="entry name" value="FMO"/>
    <property type="match status" value="1"/>
</dbReference>
<dbReference type="InterPro" id="IPR050346">
    <property type="entry name" value="FMO-like"/>
</dbReference>
<accession>A0A854QAN4</accession>
<organism evidence="7 8">
    <name type="scientific">Cryptococcus neoformans Tu259-1</name>
    <dbReference type="NCBI Taxonomy" id="1230072"/>
    <lineage>
        <taxon>Eukaryota</taxon>
        <taxon>Fungi</taxon>
        <taxon>Dikarya</taxon>
        <taxon>Basidiomycota</taxon>
        <taxon>Agaricomycotina</taxon>
        <taxon>Tremellomycetes</taxon>
        <taxon>Tremellales</taxon>
        <taxon>Cryptococcaceae</taxon>
        <taxon>Cryptococcus</taxon>
        <taxon>Cryptococcus neoformans species complex</taxon>
    </lineage>
</organism>
<comment type="caution">
    <text evidence="7">The sequence shown here is derived from an EMBL/GenBank/DDBJ whole genome shotgun (WGS) entry which is preliminary data.</text>
</comment>
<dbReference type="InterPro" id="IPR036188">
    <property type="entry name" value="FAD/NAD-bd_sf"/>
</dbReference>
<keyword evidence="7" id="KW-0503">Monooxygenase</keyword>
<evidence type="ECO:0000256" key="4">
    <source>
        <dbReference type="ARBA" id="ARBA00022857"/>
    </source>
</evidence>
<feature type="transmembrane region" description="Helical" evidence="6">
    <location>
        <begin position="564"/>
        <end position="584"/>
    </location>
</feature>
<dbReference type="GO" id="GO:0050660">
    <property type="term" value="F:flavin adenine dinucleotide binding"/>
    <property type="evidence" value="ECO:0007669"/>
    <property type="project" value="InterPro"/>
</dbReference>
<keyword evidence="6" id="KW-1133">Transmembrane helix</keyword>
<keyword evidence="4" id="KW-0521">NADP</keyword>
<reference evidence="7 8" key="1">
    <citation type="submission" date="2017-06" db="EMBL/GenBank/DDBJ databases">
        <title>Global population genomics of the pathogenic fungus Cryptococcus neoformans var. grubii.</title>
        <authorList>
            <person name="Cuomo C."/>
            <person name="Litvintseva A."/>
            <person name="Chen Y."/>
            <person name="Young S."/>
            <person name="Zeng Q."/>
            <person name="Chapman S."/>
            <person name="Gujja S."/>
            <person name="Saif S."/>
            <person name="Birren B."/>
        </authorList>
    </citation>
    <scope>NUCLEOTIDE SEQUENCE [LARGE SCALE GENOMIC DNA]</scope>
    <source>
        <strain evidence="7 8">Tu259-1</strain>
    </source>
</reference>
<proteinExistence type="inferred from homology"/>
<dbReference type="PRINTS" id="PR00370">
    <property type="entry name" value="FMOXYGENASE"/>
</dbReference>
<keyword evidence="6" id="KW-0812">Transmembrane</keyword>
<name>A0A854QAN4_CRYNE</name>
<evidence type="ECO:0000256" key="3">
    <source>
        <dbReference type="ARBA" id="ARBA00022827"/>
    </source>
</evidence>
<keyword evidence="2" id="KW-0285">Flavoprotein</keyword>
<dbReference type="EMBL" id="AMKT01000067">
    <property type="protein sequence ID" value="OXG16749.1"/>
    <property type="molecule type" value="Genomic_DNA"/>
</dbReference>
<dbReference type="GO" id="GO:0004499">
    <property type="term" value="F:N,N-dimethylaniline monooxygenase activity"/>
    <property type="evidence" value="ECO:0007669"/>
    <property type="project" value="InterPro"/>
</dbReference>
<evidence type="ECO:0000256" key="2">
    <source>
        <dbReference type="ARBA" id="ARBA00022630"/>
    </source>
</evidence>
<dbReference type="Gene3D" id="3.50.50.60">
    <property type="entry name" value="FAD/NAD(P)-binding domain"/>
    <property type="match status" value="1"/>
</dbReference>
<dbReference type="OrthoDB" id="74360at2759"/>
<keyword evidence="5" id="KW-0560">Oxidoreductase</keyword>
<keyword evidence="6" id="KW-0472">Membrane</keyword>
<sequence length="615" mass="69335">MTLPRQISTLVVGGGPAGIVSLKYTVEYGEAWSEGEEPLLIEMEPEIGGTFRWRGYQNAELVSSKQLTCFSDFRYSLDSPDHPSLPNFVEYLNRYVDHFDLRHLIRTSIKLVSLEYASSDSKDLYKHRAIIQPLNDNGLPQGDPLIILAKRVLITTGLHVTPNIPLIPGLNSTPCIPDPPKWIHSSAYKSRDQLKDKKVLVLGCGETGMDVGYEAIMAPAKRVWLGVRTGFLSFPKVLNNFRILGTTFDGKLPIDGLITNLFETAYVHPWVAASHIRWFISDLVIKRVLWVLTGTMAGCNQWAGELPPDRQGRAYVFLNKSAKAVQFINRPFYSLSPIHRWIAHYIDPPPPPGDPKIDIVPFPHGFDSEGRAIFPAPPEHRRKETAWKDECKPDLVILCTGYRQDWSWLGEGYPRGPEDCEIRGITSTKDLSIAFIGFVRPGVGAIPPIAEMQAQLFTLLTEKRIPIPVSPETYHLLHSPTSRIQYGVDYSTYMSTLAKDIGSAPGLLRLWWEYGLFVLFVYCFGAAFPTFYRLTGPFKIAKAREIVETELWDTIKRRGVIGNIFMGVIPMVFYAYLNLGAYILEFVWKVVTPIFDLPASPLELFQEKSTTIKSI</sequence>
<dbReference type="PANTHER" id="PTHR23023">
    <property type="entry name" value="DIMETHYLANILINE MONOOXYGENASE"/>
    <property type="match status" value="1"/>
</dbReference>
<gene>
    <name evidence="7" type="ORF">C361_05120</name>
</gene>
<dbReference type="SUPFAM" id="SSF51905">
    <property type="entry name" value="FAD/NAD(P)-binding domain"/>
    <property type="match status" value="1"/>
</dbReference>
<evidence type="ECO:0000313" key="7">
    <source>
        <dbReference type="EMBL" id="OXG16749.1"/>
    </source>
</evidence>
<evidence type="ECO:0000313" key="8">
    <source>
        <dbReference type="Proteomes" id="UP000199727"/>
    </source>
</evidence>
<dbReference type="Pfam" id="PF00743">
    <property type="entry name" value="FMO-like"/>
    <property type="match status" value="2"/>
</dbReference>
<dbReference type="InterPro" id="IPR020946">
    <property type="entry name" value="Flavin_mOase-like"/>
</dbReference>
<protein>
    <submittedName>
        <fullName evidence="7">Dimethylaniline monooxygenase</fullName>
    </submittedName>
</protein>
<keyword evidence="3" id="KW-0274">FAD</keyword>
<evidence type="ECO:0000256" key="5">
    <source>
        <dbReference type="ARBA" id="ARBA00023002"/>
    </source>
</evidence>
<comment type="similarity">
    <text evidence="1">Belongs to the FMO family.</text>
</comment>
<dbReference type="FunFam" id="3.50.50.60:FF:000620">
    <property type="entry name" value="Dimethylaniline monooxygenase"/>
    <property type="match status" value="1"/>
</dbReference>
<evidence type="ECO:0000256" key="1">
    <source>
        <dbReference type="ARBA" id="ARBA00009183"/>
    </source>
</evidence>
<dbReference type="AlphaFoldDB" id="A0A854QAN4"/>
<dbReference type="InterPro" id="IPR000960">
    <property type="entry name" value="Flavin_mOase"/>
</dbReference>